<gene>
    <name evidence="1" type="ORF">Hypma_000368</name>
</gene>
<name>A0A369J8D2_HYPMA</name>
<evidence type="ECO:0000313" key="2">
    <source>
        <dbReference type="Proteomes" id="UP000076154"/>
    </source>
</evidence>
<dbReference type="InParanoid" id="A0A369J8D2"/>
<keyword evidence="2" id="KW-1185">Reference proteome</keyword>
<dbReference type="AlphaFoldDB" id="A0A369J8D2"/>
<proteinExistence type="predicted"/>
<protein>
    <submittedName>
        <fullName evidence="1">Uncharacterized protein</fullName>
    </submittedName>
</protein>
<organism evidence="1 2">
    <name type="scientific">Hypsizygus marmoreus</name>
    <name type="common">White beech mushroom</name>
    <name type="synonym">Agaricus marmoreus</name>
    <dbReference type="NCBI Taxonomy" id="39966"/>
    <lineage>
        <taxon>Eukaryota</taxon>
        <taxon>Fungi</taxon>
        <taxon>Dikarya</taxon>
        <taxon>Basidiomycota</taxon>
        <taxon>Agaricomycotina</taxon>
        <taxon>Agaricomycetes</taxon>
        <taxon>Agaricomycetidae</taxon>
        <taxon>Agaricales</taxon>
        <taxon>Tricholomatineae</taxon>
        <taxon>Lyophyllaceae</taxon>
        <taxon>Hypsizygus</taxon>
    </lineage>
</organism>
<dbReference type="Proteomes" id="UP000076154">
    <property type="component" value="Unassembled WGS sequence"/>
</dbReference>
<comment type="caution">
    <text evidence="1">The sequence shown here is derived from an EMBL/GenBank/DDBJ whole genome shotgun (WGS) entry which is preliminary data.</text>
</comment>
<dbReference type="EMBL" id="LUEZ02000102">
    <property type="protein sequence ID" value="RDB18359.1"/>
    <property type="molecule type" value="Genomic_DNA"/>
</dbReference>
<accession>A0A369J8D2</accession>
<evidence type="ECO:0000313" key="1">
    <source>
        <dbReference type="EMBL" id="RDB18359.1"/>
    </source>
</evidence>
<reference evidence="1" key="1">
    <citation type="submission" date="2018-04" db="EMBL/GenBank/DDBJ databases">
        <title>Whole genome sequencing of Hypsizygus marmoreus.</title>
        <authorList>
            <person name="Choi I.-G."/>
            <person name="Min B."/>
            <person name="Kim J.-G."/>
            <person name="Kim S."/>
            <person name="Oh Y.-L."/>
            <person name="Kong W.-S."/>
            <person name="Park H."/>
            <person name="Jeong J."/>
            <person name="Song E.-S."/>
        </authorList>
    </citation>
    <scope>NUCLEOTIDE SEQUENCE [LARGE SCALE GENOMIC DNA]</scope>
    <source>
        <strain evidence="1">51987-8</strain>
    </source>
</reference>
<sequence length="80" mass="8870">MTETASSEIPTTQDLVKAHDSCPLRACHVSQGSQGQQVLDDIISRRVQSDFNLPFRDEQMNAIARINMPYGRGVRMVPPG</sequence>